<dbReference type="PANTHER" id="PTHR35205:SF1">
    <property type="entry name" value="ZU5 DOMAIN-CONTAINING PROTEIN"/>
    <property type="match status" value="1"/>
</dbReference>
<organism evidence="2 3">
    <name type="scientific">Amycolatopsis acidicola</name>
    <dbReference type="NCBI Taxonomy" id="2596893"/>
    <lineage>
        <taxon>Bacteria</taxon>
        <taxon>Bacillati</taxon>
        <taxon>Actinomycetota</taxon>
        <taxon>Actinomycetes</taxon>
        <taxon>Pseudonocardiales</taxon>
        <taxon>Pseudonocardiaceae</taxon>
        <taxon>Amycolatopsis</taxon>
    </lineage>
</organism>
<evidence type="ECO:0000313" key="3">
    <source>
        <dbReference type="Proteomes" id="UP000319769"/>
    </source>
</evidence>
<dbReference type="Proteomes" id="UP000319769">
    <property type="component" value="Unassembled WGS sequence"/>
</dbReference>
<feature type="compositionally biased region" description="Basic residues" evidence="1">
    <location>
        <begin position="635"/>
        <end position="650"/>
    </location>
</feature>
<comment type="caution">
    <text evidence="2">The sequence shown here is derived from an EMBL/GenBank/DDBJ whole genome shotgun (WGS) entry which is preliminary data.</text>
</comment>
<protein>
    <submittedName>
        <fullName evidence="2">Tetratricopeptide repeat protein</fullName>
    </submittedName>
</protein>
<keyword evidence="3" id="KW-1185">Reference proteome</keyword>
<feature type="region of interest" description="Disordered" evidence="1">
    <location>
        <begin position="626"/>
        <end position="650"/>
    </location>
</feature>
<dbReference type="EMBL" id="VMNW02000028">
    <property type="protein sequence ID" value="KAA9159649.1"/>
    <property type="molecule type" value="Genomic_DNA"/>
</dbReference>
<dbReference type="InterPro" id="IPR027417">
    <property type="entry name" value="P-loop_NTPase"/>
</dbReference>
<dbReference type="Gene3D" id="3.40.50.300">
    <property type="entry name" value="P-loop containing nucleotide triphosphate hydrolases"/>
    <property type="match status" value="1"/>
</dbReference>
<reference evidence="2" key="1">
    <citation type="submission" date="2019-09" db="EMBL/GenBank/DDBJ databases">
        <authorList>
            <person name="Teo W.F.A."/>
            <person name="Duangmal K."/>
        </authorList>
    </citation>
    <scope>NUCLEOTIDE SEQUENCE [LARGE SCALE GENOMIC DNA]</scope>
    <source>
        <strain evidence="2">K81G1</strain>
    </source>
</reference>
<evidence type="ECO:0000313" key="2">
    <source>
        <dbReference type="EMBL" id="KAA9159649.1"/>
    </source>
</evidence>
<dbReference type="SUPFAM" id="SSF52540">
    <property type="entry name" value="P-loop containing nucleoside triphosphate hydrolases"/>
    <property type="match status" value="1"/>
</dbReference>
<dbReference type="InterPro" id="IPR011990">
    <property type="entry name" value="TPR-like_helical_dom_sf"/>
</dbReference>
<dbReference type="Gene3D" id="1.25.40.10">
    <property type="entry name" value="Tetratricopeptide repeat domain"/>
    <property type="match status" value="1"/>
</dbReference>
<dbReference type="Pfam" id="PF13424">
    <property type="entry name" value="TPR_12"/>
    <property type="match status" value="1"/>
</dbReference>
<evidence type="ECO:0000256" key="1">
    <source>
        <dbReference type="SAM" id="MobiDB-lite"/>
    </source>
</evidence>
<feature type="region of interest" description="Disordered" evidence="1">
    <location>
        <begin position="1"/>
        <end position="23"/>
    </location>
</feature>
<dbReference type="PANTHER" id="PTHR35205">
    <property type="entry name" value="NB-ARC AND TPR DOMAIN PROTEIN"/>
    <property type="match status" value="1"/>
</dbReference>
<sequence>MRPAEEDNREDAGEQGHVNSAGGFTGNLVQAATIIGDVTLNGPASPGPTRLWNVPARLLRFTGRENHLIELRRDLVSARTPAALSGMNGVGKTALAVEYAHRFSEAYDLVWWVPSEVPELISENLVALARALGLVRADEHAAATARTRLSGFLRGRDRWLLIFDNAGEPATLTRFLPGGPGHVIIASRDPAWQDFAVPLSVQPFSRPESLRLLHSRLPGLPRSQADRIAAELGDLPLAVDQAAALIADTGMTAGTYRALLAERAEDLLASGGPVGAYPSSVTASWSVAFDRLAADAPEALKMLEVVAALASGPVPVSLFAGQMDPLVLSRVLGMLRRRAMIGVGENTIELHRVPGGLLRERNLKARLSGRLSGSETAVNLLHAAVADVLGDEDQDSRGVWYRLLPHVLAVTEPQHVPPAAARRAVWLLDRAASYLYGRGEFHTYLTVSQRAHRIARAQFGIDDRETLTAANNLAIAHYMRAQYQSAALTAEDTLERRRRTLGEGDDDTLHSLGNLATALVATSQPERARSLYEQALSRRRVLHGSGPDTLGLAGNYVAFLRAHGEPEYARSLAEDTLARARRLYGDNDRETLNAVTSLAFVLYAQSAHDDIRALYDITRARRLKADGTDGCGPLPRRKPRTGGRHARPQT</sequence>
<dbReference type="AlphaFoldDB" id="A0A5N0V411"/>
<gene>
    <name evidence="2" type="ORF">FPZ12_019995</name>
</gene>
<dbReference type="SUPFAM" id="SSF48452">
    <property type="entry name" value="TPR-like"/>
    <property type="match status" value="2"/>
</dbReference>
<dbReference type="OrthoDB" id="3885120at2"/>
<name>A0A5N0V411_9PSEU</name>
<dbReference type="NCBIfam" id="NF040586">
    <property type="entry name" value="FxSxx_TPR"/>
    <property type="match status" value="1"/>
</dbReference>
<accession>A0A5N0V411</accession>
<dbReference type="RefSeq" id="WP_144762561.1">
    <property type="nucleotide sequence ID" value="NZ_VMNW02000028.1"/>
</dbReference>
<feature type="compositionally biased region" description="Basic and acidic residues" evidence="1">
    <location>
        <begin position="1"/>
        <end position="14"/>
    </location>
</feature>
<proteinExistence type="predicted"/>